<dbReference type="EMBL" id="GU942984">
    <property type="protein sequence ID" value="ADD93472.1"/>
    <property type="molecule type" value="Genomic_DNA"/>
</dbReference>
<dbReference type="InterPro" id="IPR055170">
    <property type="entry name" value="GFO_IDH_MocA-like_dom"/>
</dbReference>
<dbReference type="SUPFAM" id="SSF51735">
    <property type="entry name" value="NAD(P)-binding Rossmann-fold domains"/>
    <property type="match status" value="1"/>
</dbReference>
<evidence type="ECO:0000259" key="1">
    <source>
        <dbReference type="Pfam" id="PF01408"/>
    </source>
</evidence>
<protein>
    <submittedName>
        <fullName evidence="3">Oxidoreductase domain protein</fullName>
    </submittedName>
</protein>
<evidence type="ECO:0000259" key="2">
    <source>
        <dbReference type="Pfam" id="PF22725"/>
    </source>
</evidence>
<dbReference type="AlphaFoldDB" id="D6PCM1"/>
<reference evidence="3" key="1">
    <citation type="journal article" date="2010" name="ISME J.">
        <title>Metagenome of the Mediterranean deep chlorophyll maximum studied by direct and fosmid library 454 pyrosequencing.</title>
        <authorList>
            <person name="Ghai R."/>
            <person name="Martin-Cuadrado A.B."/>
            <person name="Molto A.G."/>
            <person name="Heredia I.G."/>
            <person name="Cabrera R."/>
            <person name="Martin J."/>
            <person name="Verdu M."/>
            <person name="Deschamps P."/>
            <person name="Moreira D."/>
            <person name="Lopez-Garcia P."/>
            <person name="Mira A."/>
            <person name="Rodriguez-Valera F."/>
        </authorList>
    </citation>
    <scope>NUCLEOTIDE SEQUENCE</scope>
</reference>
<dbReference type="Pfam" id="PF01408">
    <property type="entry name" value="GFO_IDH_MocA"/>
    <property type="match status" value="1"/>
</dbReference>
<dbReference type="InterPro" id="IPR000683">
    <property type="entry name" value="Gfo/Idh/MocA-like_OxRdtase_N"/>
</dbReference>
<proteinExistence type="predicted"/>
<dbReference type="InterPro" id="IPR036291">
    <property type="entry name" value="NAD(P)-bd_dom_sf"/>
</dbReference>
<dbReference type="SUPFAM" id="SSF55347">
    <property type="entry name" value="Glyceraldehyde-3-phosphate dehydrogenase-like, C-terminal domain"/>
    <property type="match status" value="1"/>
</dbReference>
<dbReference type="InterPro" id="IPR051450">
    <property type="entry name" value="Gfo/Idh/MocA_Oxidoreductases"/>
</dbReference>
<sequence>MDQKIKVAVIGTGALGKHHARIYAELAKEGLIECVGVYDQNILAAKEVASQHRIPLLQTMEEATESAQALSVVTPTITHFSIASGLLEKGKHLLVEKPMTDNTEQAKRLVELARDNNCVLQIGHVERFNPVFTYLNASAKEPKFIETHRLSPYPARSTDIGVVLDLMIHDLDIVLAFVKSNVVQVDSAGVSVLSKSADIANARLKFANGCVANLTVSRISPERMRKIRVFSGGKEASYISLDYQKQEGFIYRVASGGETPSSFWTQLLASRKKDFKVVSEFAGKKLYVNQFP</sequence>
<dbReference type="GO" id="GO:0000166">
    <property type="term" value="F:nucleotide binding"/>
    <property type="evidence" value="ECO:0007669"/>
    <property type="project" value="InterPro"/>
</dbReference>
<dbReference type="Pfam" id="PF22725">
    <property type="entry name" value="GFO_IDH_MocA_C3"/>
    <property type="match status" value="1"/>
</dbReference>
<name>D6PCM1_9BACT</name>
<evidence type="ECO:0000313" key="3">
    <source>
        <dbReference type="EMBL" id="ADD93472.1"/>
    </source>
</evidence>
<dbReference type="Gene3D" id="3.30.360.10">
    <property type="entry name" value="Dihydrodipicolinate Reductase, domain 2"/>
    <property type="match status" value="1"/>
</dbReference>
<organism evidence="3">
    <name type="scientific">uncultured marine bacterium MedDCM-OCT-S04-C123</name>
    <dbReference type="NCBI Taxonomy" id="743051"/>
    <lineage>
        <taxon>Bacteria</taxon>
        <taxon>environmental samples</taxon>
    </lineage>
</organism>
<accession>D6PCM1</accession>
<feature type="domain" description="Gfo/Idh/MocA-like oxidoreductase N-terminal" evidence="1">
    <location>
        <begin position="5"/>
        <end position="124"/>
    </location>
</feature>
<feature type="domain" description="GFO/IDH/MocA-like oxidoreductase" evidence="2">
    <location>
        <begin position="157"/>
        <end position="229"/>
    </location>
</feature>
<dbReference type="PANTHER" id="PTHR43377">
    <property type="entry name" value="BILIVERDIN REDUCTASE A"/>
    <property type="match status" value="1"/>
</dbReference>
<dbReference type="PANTHER" id="PTHR43377:SF1">
    <property type="entry name" value="BILIVERDIN REDUCTASE A"/>
    <property type="match status" value="1"/>
</dbReference>
<dbReference type="Gene3D" id="3.40.50.720">
    <property type="entry name" value="NAD(P)-binding Rossmann-like Domain"/>
    <property type="match status" value="1"/>
</dbReference>